<comment type="caution">
    <text evidence="1">The sequence shown here is derived from an EMBL/GenBank/DDBJ whole genome shotgun (WGS) entry which is preliminary data.</text>
</comment>
<name>A0A0G1KTA3_9BACT</name>
<dbReference type="Gene3D" id="3.40.50.1860">
    <property type="match status" value="2"/>
</dbReference>
<dbReference type="EMBL" id="LCIH01000016">
    <property type="protein sequence ID" value="KKT51099.1"/>
    <property type="molecule type" value="Genomic_DNA"/>
</dbReference>
<dbReference type="InterPro" id="IPR001920">
    <property type="entry name" value="Asp/Glu_race"/>
</dbReference>
<accession>A0A0G1KTA3</accession>
<dbReference type="InterPro" id="IPR033134">
    <property type="entry name" value="Asp/Glu_racemase_AS_2"/>
</dbReference>
<dbReference type="AlphaFoldDB" id="A0A0G1KTA3"/>
<evidence type="ECO:0008006" key="3">
    <source>
        <dbReference type="Google" id="ProtNLM"/>
    </source>
</evidence>
<organism evidence="1 2">
    <name type="scientific">Candidatus Collierbacteria bacterium GW2011_GWB2_44_22</name>
    <dbReference type="NCBI Taxonomy" id="1618387"/>
    <lineage>
        <taxon>Bacteria</taxon>
        <taxon>Candidatus Collieribacteriota</taxon>
    </lineage>
</organism>
<gene>
    <name evidence="1" type="ORF">UW44_C0016G0010</name>
</gene>
<protein>
    <recommendedName>
        <fullName evidence="3">Aspartate racemase</fullName>
    </recommendedName>
</protein>
<dbReference type="SUPFAM" id="SSF53681">
    <property type="entry name" value="Aspartate/glutamate racemase"/>
    <property type="match status" value="2"/>
</dbReference>
<proteinExistence type="predicted"/>
<dbReference type="STRING" id="1618387.UW44_C0016G0010"/>
<sequence>MASGDLFTSELVGGGHQVKRCIANIVPRVLGDKINPSDQVSKDLQEVIDSCAAIKADTMVIACNTLQLWLPRVNTRGLKVLTTFEVVDNYIKETKTNPIWLGTWPLVREIDKTRRYKTLSSMGETDLQNLVQELIWRVKGVEGSDISGAGEIELIKDEKKMVERGTSLFDCLKVIKCDGVVLGCTELPILVDKYLKDYDFGELILINPAKLMAENLKGSGS</sequence>
<dbReference type="PROSITE" id="PS00924">
    <property type="entry name" value="ASP_GLU_RACEMASE_2"/>
    <property type="match status" value="1"/>
</dbReference>
<reference evidence="1 2" key="1">
    <citation type="journal article" date="2015" name="Nature">
        <title>rRNA introns, odd ribosomes, and small enigmatic genomes across a large radiation of phyla.</title>
        <authorList>
            <person name="Brown C.T."/>
            <person name="Hug L.A."/>
            <person name="Thomas B.C."/>
            <person name="Sharon I."/>
            <person name="Castelle C.J."/>
            <person name="Singh A."/>
            <person name="Wilkins M.J."/>
            <person name="Williams K.H."/>
            <person name="Banfield J.F."/>
        </authorList>
    </citation>
    <scope>NUCLEOTIDE SEQUENCE [LARGE SCALE GENOMIC DNA]</scope>
</reference>
<dbReference type="Proteomes" id="UP000034006">
    <property type="component" value="Unassembled WGS sequence"/>
</dbReference>
<evidence type="ECO:0000313" key="2">
    <source>
        <dbReference type="Proteomes" id="UP000034006"/>
    </source>
</evidence>
<dbReference type="GO" id="GO:0016855">
    <property type="term" value="F:racemase and epimerase activity, acting on amino acids and derivatives"/>
    <property type="evidence" value="ECO:0007669"/>
    <property type="project" value="InterPro"/>
</dbReference>
<evidence type="ECO:0000313" key="1">
    <source>
        <dbReference type="EMBL" id="KKT51099.1"/>
    </source>
</evidence>